<dbReference type="AlphaFoldDB" id="A0A3N4I2Z2"/>
<reference evidence="1 2" key="1">
    <citation type="journal article" date="2018" name="Nat. Ecol. Evol.">
        <title>Pezizomycetes genomes reveal the molecular basis of ectomycorrhizal truffle lifestyle.</title>
        <authorList>
            <person name="Murat C."/>
            <person name="Payen T."/>
            <person name="Noel B."/>
            <person name="Kuo A."/>
            <person name="Morin E."/>
            <person name="Chen J."/>
            <person name="Kohler A."/>
            <person name="Krizsan K."/>
            <person name="Balestrini R."/>
            <person name="Da Silva C."/>
            <person name="Montanini B."/>
            <person name="Hainaut M."/>
            <person name="Levati E."/>
            <person name="Barry K.W."/>
            <person name="Belfiori B."/>
            <person name="Cichocki N."/>
            <person name="Clum A."/>
            <person name="Dockter R.B."/>
            <person name="Fauchery L."/>
            <person name="Guy J."/>
            <person name="Iotti M."/>
            <person name="Le Tacon F."/>
            <person name="Lindquist E.A."/>
            <person name="Lipzen A."/>
            <person name="Malagnac F."/>
            <person name="Mello A."/>
            <person name="Molinier V."/>
            <person name="Miyauchi S."/>
            <person name="Poulain J."/>
            <person name="Riccioni C."/>
            <person name="Rubini A."/>
            <person name="Sitrit Y."/>
            <person name="Splivallo R."/>
            <person name="Traeger S."/>
            <person name="Wang M."/>
            <person name="Zifcakova L."/>
            <person name="Wipf D."/>
            <person name="Zambonelli A."/>
            <person name="Paolocci F."/>
            <person name="Nowrousian M."/>
            <person name="Ottonello S."/>
            <person name="Baldrian P."/>
            <person name="Spatafora J.W."/>
            <person name="Henrissat B."/>
            <person name="Nagy L.G."/>
            <person name="Aury J.M."/>
            <person name="Wincker P."/>
            <person name="Grigoriev I.V."/>
            <person name="Bonfante P."/>
            <person name="Martin F.M."/>
        </authorList>
    </citation>
    <scope>NUCLEOTIDE SEQUENCE [LARGE SCALE GENOMIC DNA]</scope>
    <source>
        <strain evidence="1 2">RN42</strain>
    </source>
</reference>
<name>A0A3N4I2Z2_ASCIM</name>
<evidence type="ECO:0000313" key="1">
    <source>
        <dbReference type="EMBL" id="RPA80472.1"/>
    </source>
</evidence>
<dbReference type="EMBL" id="ML119688">
    <property type="protein sequence ID" value="RPA80472.1"/>
    <property type="molecule type" value="Genomic_DNA"/>
</dbReference>
<gene>
    <name evidence="1" type="ORF">BJ508DRAFT_129828</name>
</gene>
<organism evidence="1 2">
    <name type="scientific">Ascobolus immersus RN42</name>
    <dbReference type="NCBI Taxonomy" id="1160509"/>
    <lineage>
        <taxon>Eukaryota</taxon>
        <taxon>Fungi</taxon>
        <taxon>Dikarya</taxon>
        <taxon>Ascomycota</taxon>
        <taxon>Pezizomycotina</taxon>
        <taxon>Pezizomycetes</taxon>
        <taxon>Pezizales</taxon>
        <taxon>Ascobolaceae</taxon>
        <taxon>Ascobolus</taxon>
    </lineage>
</organism>
<accession>A0A3N4I2Z2</accession>
<sequence>MFSSPSRHHFFRPLQDHTHAPSFGSSSFITFTSTMAAQDATRISEYLKIYKDSCENEAHVAGKKHINGLKVASVEHQRYESENAVNNLRAFLLKRPKWVDRDRAGLESKDVFKIEDLGAEAGVDISVVAYHYARPGGENDCLFEVGGEYLLSYGRDNFRCYILGRVGEEHLVKDLLLRYSEENEDISAMGLRSLGLDKLKIRYSEYIV</sequence>
<proteinExistence type="predicted"/>
<protein>
    <submittedName>
        <fullName evidence="1">Uncharacterized protein</fullName>
    </submittedName>
</protein>
<evidence type="ECO:0000313" key="2">
    <source>
        <dbReference type="Proteomes" id="UP000275078"/>
    </source>
</evidence>
<dbReference type="Proteomes" id="UP000275078">
    <property type="component" value="Unassembled WGS sequence"/>
</dbReference>
<keyword evidence="2" id="KW-1185">Reference proteome</keyword>